<sequence>MMTLKADDTILCKFKELSKADIKSNTYVVNPNQPGSTTLNLSWIWHVGRDDESAPAALQESNHVLYLKSRTLASHWREELLLVKYKMEWTVRYFKHNHDIWVDRSSDSSLGAKAYARRKAAQFLRQAQEYILGTIGASVALGHIVMPGPIVQALAKGLEEDSIMPVSFQDSRKLGKALNLLIGMLGGKHRHHAEQPRRTKTHLRPTFYLQQ</sequence>
<comment type="caution">
    <text evidence="2">The sequence shown here is derived from an EMBL/GenBank/DDBJ whole genome shotgun (WGS) entry which is preliminary data.</text>
</comment>
<reference evidence="2" key="1">
    <citation type="submission" date="2020-11" db="EMBL/GenBank/DDBJ databases">
        <authorList>
            <consortium name="DOE Joint Genome Institute"/>
            <person name="Ahrendt S."/>
            <person name="Riley R."/>
            <person name="Andreopoulos W."/>
            <person name="Labutti K."/>
            <person name="Pangilinan J."/>
            <person name="Ruiz-Duenas F.J."/>
            <person name="Barrasa J.M."/>
            <person name="Sanchez-Garcia M."/>
            <person name="Camarero S."/>
            <person name="Miyauchi S."/>
            <person name="Serrano A."/>
            <person name="Linde D."/>
            <person name="Babiker R."/>
            <person name="Drula E."/>
            <person name="Ayuso-Fernandez I."/>
            <person name="Pacheco R."/>
            <person name="Padilla G."/>
            <person name="Ferreira P."/>
            <person name="Barriuso J."/>
            <person name="Kellner H."/>
            <person name="Castanera R."/>
            <person name="Alfaro M."/>
            <person name="Ramirez L."/>
            <person name="Pisabarro A.G."/>
            <person name="Kuo A."/>
            <person name="Tritt A."/>
            <person name="Lipzen A."/>
            <person name="He G."/>
            <person name="Yan M."/>
            <person name="Ng V."/>
            <person name="Cullen D."/>
            <person name="Martin F."/>
            <person name="Rosso M.-N."/>
            <person name="Henrissat B."/>
            <person name="Hibbett D."/>
            <person name="Martinez A.T."/>
            <person name="Grigoriev I.V."/>
        </authorList>
    </citation>
    <scope>NUCLEOTIDE SEQUENCE</scope>
    <source>
        <strain evidence="2">ATCC 90797</strain>
    </source>
</reference>
<dbReference type="EMBL" id="MU154598">
    <property type="protein sequence ID" value="KAF9492639.1"/>
    <property type="molecule type" value="Genomic_DNA"/>
</dbReference>
<feature type="compositionally biased region" description="Basic residues" evidence="1">
    <location>
        <begin position="189"/>
        <end position="203"/>
    </location>
</feature>
<keyword evidence="3" id="KW-1185">Reference proteome</keyword>
<accession>A0A9P6DDB5</accession>
<dbReference type="Proteomes" id="UP000807025">
    <property type="component" value="Unassembled WGS sequence"/>
</dbReference>
<dbReference type="OrthoDB" id="3265433at2759"/>
<gene>
    <name evidence="2" type="ORF">BDN71DRAFT_1509331</name>
</gene>
<name>A0A9P6DDB5_PLEER</name>
<evidence type="ECO:0000313" key="2">
    <source>
        <dbReference type="EMBL" id="KAF9492639.1"/>
    </source>
</evidence>
<evidence type="ECO:0000256" key="1">
    <source>
        <dbReference type="SAM" id="MobiDB-lite"/>
    </source>
</evidence>
<organism evidence="2 3">
    <name type="scientific">Pleurotus eryngii</name>
    <name type="common">Boletus of the steppes</name>
    <dbReference type="NCBI Taxonomy" id="5323"/>
    <lineage>
        <taxon>Eukaryota</taxon>
        <taxon>Fungi</taxon>
        <taxon>Dikarya</taxon>
        <taxon>Basidiomycota</taxon>
        <taxon>Agaricomycotina</taxon>
        <taxon>Agaricomycetes</taxon>
        <taxon>Agaricomycetidae</taxon>
        <taxon>Agaricales</taxon>
        <taxon>Pleurotineae</taxon>
        <taxon>Pleurotaceae</taxon>
        <taxon>Pleurotus</taxon>
    </lineage>
</organism>
<evidence type="ECO:0000313" key="3">
    <source>
        <dbReference type="Proteomes" id="UP000807025"/>
    </source>
</evidence>
<dbReference type="AlphaFoldDB" id="A0A9P6DDB5"/>
<protein>
    <submittedName>
        <fullName evidence="2">Uncharacterized protein</fullName>
    </submittedName>
</protein>
<proteinExistence type="predicted"/>
<feature type="region of interest" description="Disordered" evidence="1">
    <location>
        <begin position="189"/>
        <end position="211"/>
    </location>
</feature>